<reference evidence="1" key="1">
    <citation type="submission" date="2019-11" db="UniProtKB">
        <authorList>
            <consortium name="WormBaseParasite"/>
        </authorList>
    </citation>
    <scope>IDENTIFICATION</scope>
</reference>
<dbReference type="AlphaFoldDB" id="A0A5K3G241"/>
<protein>
    <submittedName>
        <fullName evidence="1">Uncharacterized protein</fullName>
    </submittedName>
</protein>
<name>A0A5K3G241_MESCO</name>
<dbReference type="WBParaSite" id="MCU_012190-RA">
    <property type="protein sequence ID" value="MCU_012190-RA"/>
    <property type="gene ID" value="MCU_012190"/>
</dbReference>
<organism evidence="1">
    <name type="scientific">Mesocestoides corti</name>
    <name type="common">Flatworm</name>
    <dbReference type="NCBI Taxonomy" id="53468"/>
    <lineage>
        <taxon>Eukaryota</taxon>
        <taxon>Metazoa</taxon>
        <taxon>Spiralia</taxon>
        <taxon>Lophotrochozoa</taxon>
        <taxon>Platyhelminthes</taxon>
        <taxon>Cestoda</taxon>
        <taxon>Eucestoda</taxon>
        <taxon>Cyclophyllidea</taxon>
        <taxon>Mesocestoididae</taxon>
        <taxon>Mesocestoides</taxon>
    </lineage>
</organism>
<sequence>MKQTATCVSLPVVIVICNKRRFGRVGVYLCAEIPSSYIVSCSRYFFVFKHRADKSRYFGKR</sequence>
<evidence type="ECO:0000313" key="1">
    <source>
        <dbReference type="WBParaSite" id="MCU_012190-RA"/>
    </source>
</evidence>
<proteinExistence type="predicted"/>
<accession>A0A5K3G241</accession>